<dbReference type="Pfam" id="PF04397">
    <property type="entry name" value="LytTR"/>
    <property type="match status" value="1"/>
</dbReference>
<dbReference type="GO" id="GO:0000156">
    <property type="term" value="F:phosphorelay response regulator activity"/>
    <property type="evidence" value="ECO:0007669"/>
    <property type="project" value="InterPro"/>
</dbReference>
<dbReference type="InterPro" id="IPR007492">
    <property type="entry name" value="LytTR_DNA-bd_dom"/>
</dbReference>
<feature type="domain" description="HTH LytTR-type" evidence="1">
    <location>
        <begin position="21"/>
        <end position="123"/>
    </location>
</feature>
<evidence type="ECO:0000259" key="1">
    <source>
        <dbReference type="PROSITE" id="PS50930"/>
    </source>
</evidence>
<dbReference type="OrthoDB" id="1430683at2"/>
<gene>
    <name evidence="2" type="ORF">KAOT1_04695</name>
</gene>
<evidence type="ECO:0000313" key="2">
    <source>
        <dbReference type="EMBL" id="EDP94440.1"/>
    </source>
</evidence>
<dbReference type="PANTHER" id="PTHR37299:SF1">
    <property type="entry name" value="STAGE 0 SPORULATION PROTEIN A HOMOLOG"/>
    <property type="match status" value="1"/>
</dbReference>
<reference evidence="2 3" key="1">
    <citation type="journal article" date="2011" name="J. Bacteriol.">
        <title>Genome sequence of the algicidal bacterium Kordia algicida OT-1.</title>
        <authorList>
            <person name="Lee H.S."/>
            <person name="Kang S.G."/>
            <person name="Kwon K.K."/>
            <person name="Lee J.H."/>
            <person name="Kim S.J."/>
        </authorList>
    </citation>
    <scope>NUCLEOTIDE SEQUENCE [LARGE SCALE GENOMIC DNA]</scope>
    <source>
        <strain evidence="2 3">OT-1</strain>
    </source>
</reference>
<dbReference type="EMBL" id="ABIB01000018">
    <property type="protein sequence ID" value="EDP94440.1"/>
    <property type="molecule type" value="Genomic_DNA"/>
</dbReference>
<dbReference type="PROSITE" id="PS50930">
    <property type="entry name" value="HTH_LYTTR"/>
    <property type="match status" value="1"/>
</dbReference>
<organism evidence="2 3">
    <name type="scientific">Kordia algicida OT-1</name>
    <dbReference type="NCBI Taxonomy" id="391587"/>
    <lineage>
        <taxon>Bacteria</taxon>
        <taxon>Pseudomonadati</taxon>
        <taxon>Bacteroidota</taxon>
        <taxon>Flavobacteriia</taxon>
        <taxon>Flavobacteriales</taxon>
        <taxon>Flavobacteriaceae</taxon>
        <taxon>Kordia</taxon>
    </lineage>
</organism>
<dbReference type="STRING" id="391587.KAOT1_04695"/>
<dbReference type="eggNOG" id="COG3279">
    <property type="taxonomic scope" value="Bacteria"/>
</dbReference>
<dbReference type="GO" id="GO:0003677">
    <property type="term" value="F:DNA binding"/>
    <property type="evidence" value="ECO:0007669"/>
    <property type="project" value="InterPro"/>
</dbReference>
<protein>
    <submittedName>
        <fullName evidence="2">Response regulator</fullName>
    </submittedName>
</protein>
<dbReference type="InterPro" id="IPR046947">
    <property type="entry name" value="LytR-like"/>
</dbReference>
<accession>A9EC53</accession>
<dbReference type="AlphaFoldDB" id="A9EC53"/>
<sequence length="134" mass="15825">MKMTKEKNNYKQDISNSTKHIRLGSKHKGEYLLKEQIRYIEANECYTWFHLTDGTRQLSCKPIGYYEEELSDDGFVRIHRSYLINMSHLKSYESKYRLVYLKGETVLPVSFRKNRVISKKMVKTTSHIALKAAV</sequence>
<proteinExistence type="predicted"/>
<dbReference type="PANTHER" id="PTHR37299">
    <property type="entry name" value="TRANSCRIPTIONAL REGULATOR-RELATED"/>
    <property type="match status" value="1"/>
</dbReference>
<evidence type="ECO:0000313" key="3">
    <source>
        <dbReference type="Proteomes" id="UP000002945"/>
    </source>
</evidence>
<name>A9EC53_9FLAO</name>
<dbReference type="SMART" id="SM00850">
    <property type="entry name" value="LytTR"/>
    <property type="match status" value="1"/>
</dbReference>
<dbReference type="Proteomes" id="UP000002945">
    <property type="component" value="Unassembled WGS sequence"/>
</dbReference>
<dbReference type="HOGENOM" id="CLU_2000877_0_0_10"/>
<keyword evidence="3" id="KW-1185">Reference proteome</keyword>
<comment type="caution">
    <text evidence="2">The sequence shown here is derived from an EMBL/GenBank/DDBJ whole genome shotgun (WGS) entry which is preliminary data.</text>
</comment>
<dbReference type="Gene3D" id="2.40.50.1020">
    <property type="entry name" value="LytTr DNA-binding domain"/>
    <property type="match status" value="1"/>
</dbReference>